<dbReference type="SUPFAM" id="SSF160964">
    <property type="entry name" value="MalF N-terminal region-like"/>
    <property type="match status" value="1"/>
</dbReference>
<organism evidence="9">
    <name type="scientific">Palm lethal yellowing phytoplasma</name>
    <dbReference type="NCBI Taxonomy" id="39646"/>
    <lineage>
        <taxon>Bacteria</taxon>
        <taxon>Bacillati</taxon>
        <taxon>Mycoplasmatota</taxon>
        <taxon>Mollicutes</taxon>
        <taxon>Acholeplasmatales</taxon>
        <taxon>Acholeplasmataceae</taxon>
        <taxon>Candidatus Phytoplasma</taxon>
        <taxon>16SrIV (Coconut lethal yellows group)</taxon>
    </lineage>
</organism>
<dbReference type="PROSITE" id="PS50928">
    <property type="entry name" value="ABC_TM1"/>
    <property type="match status" value="1"/>
</dbReference>
<feature type="transmembrane region" description="Helical" evidence="7">
    <location>
        <begin position="176"/>
        <end position="199"/>
    </location>
</feature>
<protein>
    <submittedName>
        <fullName evidence="9">ABC-type maltose transport system, permease component</fullName>
    </submittedName>
</protein>
<comment type="similarity">
    <text evidence="7">Belongs to the binding-protein-dependent transport system permease family.</text>
</comment>
<dbReference type="Gene3D" id="1.10.3720.10">
    <property type="entry name" value="MetI-like"/>
    <property type="match status" value="1"/>
</dbReference>
<dbReference type="InterPro" id="IPR035906">
    <property type="entry name" value="MetI-like_sf"/>
</dbReference>
<feature type="transmembrane region" description="Helical" evidence="7">
    <location>
        <begin position="286"/>
        <end position="306"/>
    </location>
</feature>
<dbReference type="EMBL" id="FJ416453">
    <property type="protein sequence ID" value="ACJ46000.1"/>
    <property type="molecule type" value="Genomic_DNA"/>
</dbReference>
<dbReference type="SUPFAM" id="SSF161098">
    <property type="entry name" value="MetI-like"/>
    <property type="match status" value="1"/>
</dbReference>
<feature type="transmembrane region" description="Helical" evidence="7">
    <location>
        <begin position="220"/>
        <end position="239"/>
    </location>
</feature>
<comment type="subcellular location">
    <subcellularLocation>
        <location evidence="1 7">Cell membrane</location>
        <topology evidence="1 7">Multi-pass membrane protein</topology>
    </subcellularLocation>
</comment>
<reference evidence="9" key="1">
    <citation type="submission" date="2008-10" db="EMBL/GenBank/DDBJ databases">
        <title>A sequence survey of the palm lethal yellowing phytoplasma ('Candidatus Phytoplasma palme') genome.</title>
        <authorList>
            <person name="Harrison N.A."/>
            <person name="Davis R.E."/>
            <person name="Helmick E.E."/>
        </authorList>
    </citation>
    <scope>NUCLEOTIDE SEQUENCE</scope>
    <source>
        <strain evidence="9">LYSS</strain>
    </source>
</reference>
<evidence type="ECO:0000256" key="5">
    <source>
        <dbReference type="ARBA" id="ARBA00022989"/>
    </source>
</evidence>
<evidence type="ECO:0000256" key="1">
    <source>
        <dbReference type="ARBA" id="ARBA00004651"/>
    </source>
</evidence>
<sequence length="313" mass="36206">MFEIIGSKNNKHWLYLAPALIILFVFTFYPLTKTIIISFNSHYDKFNDIFGLGIRNLFSFINYKNVFNDYEFRFALVNTLILALFSVPISLALALLIALSLNSLKNIFLKNIFKTVFFLPFLSNAVVMGMVFSVFFYYNFTFISNKPDGLFNSFLSLFGIKSQNWVNASASYSNKMFALIFYNVWTRLSFKVFVFILALQDINKSYYNSAKIDGTSKWRIFSKITLPLIMPIIFYQFIIEMLSIFKEYESVVGLFGKQSNYKIQTIVGYIYTQLYSSSVDSYSKGAAAAVILLLISILCTTISFYFSKKRIDY</sequence>
<evidence type="ECO:0000256" key="3">
    <source>
        <dbReference type="ARBA" id="ARBA00022475"/>
    </source>
</evidence>
<dbReference type="PANTHER" id="PTHR30193:SF37">
    <property type="entry name" value="INNER MEMBRANE ABC TRANSPORTER PERMEASE PROTEIN YCJO"/>
    <property type="match status" value="1"/>
</dbReference>
<evidence type="ECO:0000256" key="7">
    <source>
        <dbReference type="RuleBase" id="RU363032"/>
    </source>
</evidence>
<dbReference type="CDD" id="cd06261">
    <property type="entry name" value="TM_PBP2"/>
    <property type="match status" value="1"/>
</dbReference>
<feature type="transmembrane region" description="Helical" evidence="7">
    <location>
        <begin position="12"/>
        <end position="31"/>
    </location>
</feature>
<keyword evidence="2 7" id="KW-0813">Transport</keyword>
<keyword evidence="3" id="KW-1003">Cell membrane</keyword>
<name>B7TYM6_9MOLU</name>
<dbReference type="GO" id="GO:0055085">
    <property type="term" value="P:transmembrane transport"/>
    <property type="evidence" value="ECO:0007669"/>
    <property type="project" value="InterPro"/>
</dbReference>
<evidence type="ECO:0000313" key="9">
    <source>
        <dbReference type="EMBL" id="ACJ46000.1"/>
    </source>
</evidence>
<dbReference type="InterPro" id="IPR000515">
    <property type="entry name" value="MetI-like"/>
</dbReference>
<keyword evidence="5 7" id="KW-1133">Transmembrane helix</keyword>
<proteinExistence type="inferred from homology"/>
<dbReference type="AlphaFoldDB" id="B7TYM6"/>
<evidence type="ECO:0000256" key="4">
    <source>
        <dbReference type="ARBA" id="ARBA00022692"/>
    </source>
</evidence>
<keyword evidence="4 7" id="KW-0812">Transmembrane</keyword>
<feature type="domain" description="ABC transmembrane type-1" evidence="8">
    <location>
        <begin position="76"/>
        <end position="303"/>
    </location>
</feature>
<dbReference type="InterPro" id="IPR051393">
    <property type="entry name" value="ABC_transporter_permease"/>
</dbReference>
<dbReference type="PANTHER" id="PTHR30193">
    <property type="entry name" value="ABC TRANSPORTER PERMEASE PROTEIN"/>
    <property type="match status" value="1"/>
</dbReference>
<feature type="transmembrane region" description="Helical" evidence="7">
    <location>
        <begin position="116"/>
        <end position="138"/>
    </location>
</feature>
<accession>B7TYM6</accession>
<evidence type="ECO:0000256" key="6">
    <source>
        <dbReference type="ARBA" id="ARBA00023136"/>
    </source>
</evidence>
<feature type="transmembrane region" description="Helical" evidence="7">
    <location>
        <begin position="80"/>
        <end position="104"/>
    </location>
</feature>
<dbReference type="Pfam" id="PF00528">
    <property type="entry name" value="BPD_transp_1"/>
    <property type="match status" value="1"/>
</dbReference>
<dbReference type="GO" id="GO:0005886">
    <property type="term" value="C:plasma membrane"/>
    <property type="evidence" value="ECO:0007669"/>
    <property type="project" value="UniProtKB-SubCell"/>
</dbReference>
<evidence type="ECO:0000256" key="2">
    <source>
        <dbReference type="ARBA" id="ARBA00022448"/>
    </source>
</evidence>
<keyword evidence="6 7" id="KW-0472">Membrane</keyword>
<evidence type="ECO:0000259" key="8">
    <source>
        <dbReference type="PROSITE" id="PS50928"/>
    </source>
</evidence>